<gene>
    <name evidence="4" type="ORF">DU505_11220</name>
</gene>
<proteinExistence type="predicted"/>
<accession>A0A368TWZ9</accession>
<evidence type="ECO:0000313" key="5">
    <source>
        <dbReference type="Proteomes" id="UP000252405"/>
    </source>
</evidence>
<evidence type="ECO:0000256" key="1">
    <source>
        <dbReference type="ARBA" id="ARBA00022679"/>
    </source>
</evidence>
<comment type="caution">
    <text evidence="4">The sequence shown here is derived from an EMBL/GenBank/DDBJ whole genome shotgun (WGS) entry which is preliminary data.</text>
</comment>
<evidence type="ECO:0000313" key="4">
    <source>
        <dbReference type="EMBL" id="RCV89121.1"/>
    </source>
</evidence>
<dbReference type="CDD" id="cd04301">
    <property type="entry name" value="NAT_SF"/>
    <property type="match status" value="1"/>
</dbReference>
<name>A0A368TWZ9_9GAMM</name>
<feature type="domain" description="N-acetyltransferase" evidence="3">
    <location>
        <begin position="4"/>
        <end position="144"/>
    </location>
</feature>
<dbReference type="EMBL" id="QPII01000007">
    <property type="protein sequence ID" value="RCV89121.1"/>
    <property type="molecule type" value="Genomic_DNA"/>
</dbReference>
<keyword evidence="1 4" id="KW-0808">Transferase</keyword>
<reference evidence="4 5" key="1">
    <citation type="submission" date="2018-07" db="EMBL/GenBank/DDBJ databases">
        <title>Halomonas montanilacus sp. nov., isolated from Lake Pengyan on Tibetan Plateau.</title>
        <authorList>
            <person name="Lu H."/>
            <person name="Xing P."/>
            <person name="Wu Q."/>
        </authorList>
    </citation>
    <scope>NUCLEOTIDE SEQUENCE [LARGE SCALE GENOMIC DNA]</scope>
    <source>
        <strain evidence="4 5">PYC7W</strain>
    </source>
</reference>
<dbReference type="AlphaFoldDB" id="A0A368TWZ9"/>
<dbReference type="InterPro" id="IPR000182">
    <property type="entry name" value="GNAT_dom"/>
</dbReference>
<organism evidence="4 5">
    <name type="scientific">Billgrantia montanilacus</name>
    <dbReference type="NCBI Taxonomy" id="2282305"/>
    <lineage>
        <taxon>Bacteria</taxon>
        <taxon>Pseudomonadati</taxon>
        <taxon>Pseudomonadota</taxon>
        <taxon>Gammaproteobacteria</taxon>
        <taxon>Oceanospirillales</taxon>
        <taxon>Halomonadaceae</taxon>
        <taxon>Billgrantia</taxon>
    </lineage>
</organism>
<dbReference type="OrthoDB" id="9796919at2"/>
<keyword evidence="5" id="KW-1185">Reference proteome</keyword>
<dbReference type="InterPro" id="IPR050680">
    <property type="entry name" value="YpeA/RimI_acetyltransf"/>
</dbReference>
<dbReference type="PANTHER" id="PTHR43420">
    <property type="entry name" value="ACETYLTRANSFERASE"/>
    <property type="match status" value="1"/>
</dbReference>
<dbReference type="SUPFAM" id="SSF55729">
    <property type="entry name" value="Acyl-CoA N-acyltransferases (Nat)"/>
    <property type="match status" value="1"/>
</dbReference>
<protein>
    <submittedName>
        <fullName evidence="4">GNAT family N-acetyltransferase</fullName>
    </submittedName>
</protein>
<evidence type="ECO:0000259" key="3">
    <source>
        <dbReference type="PROSITE" id="PS51186"/>
    </source>
</evidence>
<keyword evidence="2" id="KW-0012">Acyltransferase</keyword>
<sequence>MTEGVFRRLGVADLERLVVLERARPRPWTRDQLETILTDEAVCVLGVEVEGRLAGHAVVARQPFEAELQAMLVAPNMRRRGLATSLLTAVIDQTLRWESERLLLEVRASNSGAIALYRQAGFCEDGRRRGYYPALESPALKTRAEPQAGGGVATWGGVGPGGAPSAGAEREDAILMSRRLL</sequence>
<dbReference type="PANTHER" id="PTHR43420:SF12">
    <property type="entry name" value="N-ACETYLTRANSFERASE DOMAIN-CONTAINING PROTEIN"/>
    <property type="match status" value="1"/>
</dbReference>
<dbReference type="Gene3D" id="3.40.630.30">
    <property type="match status" value="1"/>
</dbReference>
<dbReference type="Proteomes" id="UP000252405">
    <property type="component" value="Unassembled WGS sequence"/>
</dbReference>
<dbReference type="GO" id="GO:0016747">
    <property type="term" value="F:acyltransferase activity, transferring groups other than amino-acyl groups"/>
    <property type="evidence" value="ECO:0007669"/>
    <property type="project" value="InterPro"/>
</dbReference>
<dbReference type="PROSITE" id="PS51186">
    <property type="entry name" value="GNAT"/>
    <property type="match status" value="1"/>
</dbReference>
<dbReference type="Pfam" id="PF00583">
    <property type="entry name" value="Acetyltransf_1"/>
    <property type="match status" value="1"/>
</dbReference>
<dbReference type="InterPro" id="IPR016181">
    <property type="entry name" value="Acyl_CoA_acyltransferase"/>
</dbReference>
<dbReference type="RefSeq" id="WP_114479077.1">
    <property type="nucleotide sequence ID" value="NZ_QPII01000007.1"/>
</dbReference>
<evidence type="ECO:0000256" key="2">
    <source>
        <dbReference type="ARBA" id="ARBA00023315"/>
    </source>
</evidence>